<dbReference type="PANTHER" id="PTHR47707">
    <property type="entry name" value="8-OXO-DGTP DIPHOSPHATASE"/>
    <property type="match status" value="1"/>
</dbReference>
<dbReference type="GO" id="GO:0044716">
    <property type="term" value="F:8-oxo-GDP phosphatase activity"/>
    <property type="evidence" value="ECO:0007669"/>
    <property type="project" value="TreeGrafter"/>
</dbReference>
<proteinExistence type="inferred from homology"/>
<accession>A0A085GQ14</accession>
<dbReference type="Gene3D" id="3.90.79.10">
    <property type="entry name" value="Nucleoside Triphosphate Pyrophosphohydrolase"/>
    <property type="match status" value="1"/>
</dbReference>
<feature type="binding site" evidence="17">
    <location>
        <position position="25"/>
    </location>
    <ligand>
        <name>8-oxo-dGTP</name>
        <dbReference type="ChEBI" id="CHEBI:77896"/>
    </ligand>
</feature>
<feature type="domain" description="Nudix hydrolase" evidence="19">
    <location>
        <begin position="3"/>
        <end position="132"/>
    </location>
</feature>
<dbReference type="GO" id="GO:0035539">
    <property type="term" value="F:8-oxo-7,8-dihydrodeoxyguanosine triphosphate pyrophosphatase activity"/>
    <property type="evidence" value="ECO:0007669"/>
    <property type="project" value="UniProtKB-EC"/>
</dbReference>
<dbReference type="PROSITE" id="PS51462">
    <property type="entry name" value="NUDIX"/>
    <property type="match status" value="1"/>
</dbReference>
<evidence type="ECO:0000256" key="17">
    <source>
        <dbReference type="PIRSR" id="PIRSR603561-1"/>
    </source>
</evidence>
<dbReference type="GO" id="GO:0006281">
    <property type="term" value="P:DNA repair"/>
    <property type="evidence" value="ECO:0007669"/>
    <property type="project" value="UniProtKB-KW"/>
</dbReference>
<evidence type="ECO:0000256" key="2">
    <source>
        <dbReference type="ARBA" id="ARBA00005582"/>
    </source>
</evidence>
<evidence type="ECO:0000256" key="11">
    <source>
        <dbReference type="ARBA" id="ARBA00036904"/>
    </source>
</evidence>
<dbReference type="eggNOG" id="COG1051">
    <property type="taxonomic scope" value="Bacteria"/>
</dbReference>
<dbReference type="Pfam" id="PF14815">
    <property type="entry name" value="NUDIX_4"/>
    <property type="match status" value="1"/>
</dbReference>
<evidence type="ECO:0000256" key="16">
    <source>
        <dbReference type="ARBA" id="ARBA00042798"/>
    </source>
</evidence>
<evidence type="ECO:0000259" key="19">
    <source>
        <dbReference type="PROSITE" id="PS51462"/>
    </source>
</evidence>
<evidence type="ECO:0000256" key="5">
    <source>
        <dbReference type="ARBA" id="ARBA00022723"/>
    </source>
</evidence>
<dbReference type="InterPro" id="IPR020476">
    <property type="entry name" value="Nudix_hydrolase"/>
</dbReference>
<gene>
    <name evidence="20" type="ORF">GEAM_0285</name>
</gene>
<name>A0A085GQ14_EWIA3</name>
<feature type="binding site" evidence="17">
    <location>
        <position position="30"/>
    </location>
    <ligand>
        <name>8-oxo-dGTP</name>
        <dbReference type="ChEBI" id="CHEBI:77896"/>
    </ligand>
</feature>
<dbReference type="InterPro" id="IPR020084">
    <property type="entry name" value="NUDIX_hydrolase_CS"/>
</dbReference>
<dbReference type="SUPFAM" id="SSF55811">
    <property type="entry name" value="Nudix"/>
    <property type="match status" value="1"/>
</dbReference>
<keyword evidence="3" id="KW-0515">Mutator protein</keyword>
<evidence type="ECO:0000256" key="1">
    <source>
        <dbReference type="ARBA" id="ARBA00001946"/>
    </source>
</evidence>
<keyword evidence="21" id="KW-1185">Reference proteome</keyword>
<keyword evidence="5 18" id="KW-0479">Metal-binding</keyword>
<keyword evidence="4" id="KW-0235">DNA replication</keyword>
<comment type="catalytic activity">
    <reaction evidence="11">
        <text>8-oxo-GTP + H2O = 8-oxo-GMP + diphosphate + H(+)</text>
        <dbReference type="Rhea" id="RHEA:67616"/>
        <dbReference type="ChEBI" id="CHEBI:15377"/>
        <dbReference type="ChEBI" id="CHEBI:15378"/>
        <dbReference type="ChEBI" id="CHEBI:33019"/>
        <dbReference type="ChEBI" id="CHEBI:143553"/>
        <dbReference type="ChEBI" id="CHEBI:145694"/>
    </reaction>
</comment>
<comment type="cofactor">
    <cofactor evidence="1 18">
        <name>Mg(2+)</name>
        <dbReference type="ChEBI" id="CHEBI:18420"/>
    </cofactor>
</comment>
<evidence type="ECO:0000256" key="15">
    <source>
        <dbReference type="ARBA" id="ARBA00041979"/>
    </source>
</evidence>
<dbReference type="InterPro" id="IPR003561">
    <property type="entry name" value="Mutator_MutT"/>
</dbReference>
<evidence type="ECO:0000256" key="10">
    <source>
        <dbReference type="ARBA" id="ARBA00035861"/>
    </source>
</evidence>
<evidence type="ECO:0000256" key="9">
    <source>
        <dbReference type="ARBA" id="ARBA00023204"/>
    </source>
</evidence>
<keyword evidence="7 20" id="KW-0378">Hydrolase</keyword>
<dbReference type="GO" id="GO:0008413">
    <property type="term" value="F:8-oxo-7,8-dihydroguanosine triphosphate pyrophosphatase activity"/>
    <property type="evidence" value="ECO:0007669"/>
    <property type="project" value="InterPro"/>
</dbReference>
<evidence type="ECO:0000256" key="13">
    <source>
        <dbReference type="ARBA" id="ARBA00040794"/>
    </source>
</evidence>
<evidence type="ECO:0000256" key="12">
    <source>
        <dbReference type="ARBA" id="ARBA00038905"/>
    </source>
</evidence>
<dbReference type="NCBIfam" id="TIGR00586">
    <property type="entry name" value="mutt"/>
    <property type="match status" value="1"/>
</dbReference>
<dbReference type="Proteomes" id="UP000028640">
    <property type="component" value="Unassembled WGS sequence"/>
</dbReference>
<keyword evidence="6" id="KW-0227">DNA damage</keyword>
<reference evidence="20 21" key="1">
    <citation type="submission" date="2014-05" db="EMBL/GenBank/DDBJ databases">
        <title>ATOL: Assembling a taxonomically balanced genome-scale reconstruction of the evolutionary history of the Enterobacteriaceae.</title>
        <authorList>
            <person name="Plunkett G.III."/>
            <person name="Neeno-Eckwall E.C."/>
            <person name="Glasner J.D."/>
            <person name="Perna N.T."/>
        </authorList>
    </citation>
    <scope>NUCLEOTIDE SEQUENCE [LARGE SCALE GENOMIC DNA]</scope>
    <source>
        <strain evidence="20 21">ATCC 33852</strain>
    </source>
</reference>
<evidence type="ECO:0000256" key="18">
    <source>
        <dbReference type="PIRSR" id="PIRSR603561-2"/>
    </source>
</evidence>
<evidence type="ECO:0000313" key="21">
    <source>
        <dbReference type="Proteomes" id="UP000028640"/>
    </source>
</evidence>
<evidence type="ECO:0000256" key="4">
    <source>
        <dbReference type="ARBA" id="ARBA00022705"/>
    </source>
</evidence>
<evidence type="ECO:0000256" key="7">
    <source>
        <dbReference type="ARBA" id="ARBA00022801"/>
    </source>
</evidence>
<feature type="binding site" evidence="18">
    <location>
        <position position="59"/>
    </location>
    <ligand>
        <name>Mg(2+)</name>
        <dbReference type="ChEBI" id="CHEBI:18420"/>
    </ligand>
</feature>
<dbReference type="GeneID" id="78380884"/>
<comment type="catalytic activity">
    <reaction evidence="10">
        <text>8-oxo-dGTP + H2O = 8-oxo-dGMP + diphosphate + H(+)</text>
        <dbReference type="Rhea" id="RHEA:31575"/>
        <dbReference type="ChEBI" id="CHEBI:15377"/>
        <dbReference type="ChEBI" id="CHEBI:15378"/>
        <dbReference type="ChEBI" id="CHEBI:33019"/>
        <dbReference type="ChEBI" id="CHEBI:63224"/>
        <dbReference type="ChEBI" id="CHEBI:77896"/>
        <dbReference type="EC" id="3.6.1.55"/>
    </reaction>
</comment>
<dbReference type="InterPro" id="IPR015797">
    <property type="entry name" value="NUDIX_hydrolase-like_dom_sf"/>
</dbReference>
<dbReference type="RefSeq" id="WP_084674010.1">
    <property type="nucleotide sequence ID" value="NZ_JMPJ01000017.1"/>
</dbReference>
<dbReference type="AlphaFoldDB" id="A0A085GQ14"/>
<dbReference type="PROSITE" id="PS00893">
    <property type="entry name" value="NUDIX_BOX"/>
    <property type="match status" value="1"/>
</dbReference>
<keyword evidence="9" id="KW-0234">DNA repair</keyword>
<feature type="binding site" evidence="17">
    <location>
        <begin position="36"/>
        <end position="39"/>
    </location>
    <ligand>
        <name>8-oxo-dGTP</name>
        <dbReference type="ChEBI" id="CHEBI:77896"/>
    </ligand>
</feature>
<evidence type="ECO:0000313" key="20">
    <source>
        <dbReference type="EMBL" id="KFC85809.1"/>
    </source>
</evidence>
<dbReference type="NCBIfam" id="NF008044">
    <property type="entry name" value="PRK10776.1"/>
    <property type="match status" value="1"/>
</dbReference>
<dbReference type="EMBL" id="JMPJ01000017">
    <property type="protein sequence ID" value="KFC85809.1"/>
    <property type="molecule type" value="Genomic_DNA"/>
</dbReference>
<comment type="similarity">
    <text evidence="2">Belongs to the Nudix hydrolase family.</text>
</comment>
<dbReference type="OrthoDB" id="9810648at2"/>
<dbReference type="GO" id="GO:0006260">
    <property type="term" value="P:DNA replication"/>
    <property type="evidence" value="ECO:0007669"/>
    <property type="project" value="UniProtKB-KW"/>
</dbReference>
<feature type="binding site" evidence="17">
    <location>
        <position position="121"/>
    </location>
    <ligand>
        <name>8-oxo-dGTP</name>
        <dbReference type="ChEBI" id="CHEBI:77896"/>
    </ligand>
</feature>
<dbReference type="GO" id="GO:0044715">
    <property type="term" value="F:8-oxo-dGDP phosphatase activity"/>
    <property type="evidence" value="ECO:0007669"/>
    <property type="project" value="TreeGrafter"/>
</dbReference>
<sequence>MSLKRITISVGIIRNAQKEIFITQRDASSHMAGFWEFPGGKVEQGETPAQAVIRELQEEAGIVAEKPVLIKSLEHIFPDRVINLHFHLVEQWQGEPYGKEGQPMRWVPQAELKVEDFPPANESIVKALNNGEI</sequence>
<protein>
    <recommendedName>
        <fullName evidence="13">8-oxo-dGTP diphosphatase</fullName>
        <ecNumber evidence="12">3.6.1.55</ecNumber>
    </recommendedName>
    <alternativeName>
        <fullName evidence="16">7,8-dihydro-8-oxoguanine-triphosphatase</fullName>
    </alternativeName>
    <alternativeName>
        <fullName evidence="15">Mutator protein MutT</fullName>
    </alternativeName>
    <alternativeName>
        <fullName evidence="14">dGTP pyrophosphohydrolase</fullName>
    </alternativeName>
</protein>
<comment type="caution">
    <text evidence="20">The sequence shown here is derived from an EMBL/GenBank/DDBJ whole genome shotgun (WGS) entry which is preliminary data.</text>
</comment>
<evidence type="ECO:0000256" key="6">
    <source>
        <dbReference type="ARBA" id="ARBA00022763"/>
    </source>
</evidence>
<feature type="binding site" evidence="18">
    <location>
        <position position="39"/>
    </location>
    <ligand>
        <name>Mg(2+)</name>
        <dbReference type="ChEBI" id="CHEBI:18420"/>
    </ligand>
</feature>
<dbReference type="EC" id="3.6.1.55" evidence="12"/>
<organism evidence="20 21">
    <name type="scientific">Ewingella americana (strain ATCC 33852 / DSM 4580 / CCUG 14506 / JCM 5911 / LMG 7869 / NCTC 12157 / CDC 1468-78)</name>
    <dbReference type="NCBI Taxonomy" id="910964"/>
    <lineage>
        <taxon>Bacteria</taxon>
        <taxon>Pseudomonadati</taxon>
        <taxon>Pseudomonadota</taxon>
        <taxon>Gammaproteobacteria</taxon>
        <taxon>Enterobacterales</taxon>
        <taxon>Yersiniaceae</taxon>
        <taxon>Ewingella</taxon>
    </lineage>
</organism>
<dbReference type="InterPro" id="IPR029119">
    <property type="entry name" value="MutY_C"/>
</dbReference>
<evidence type="ECO:0000256" key="14">
    <source>
        <dbReference type="ARBA" id="ARBA00041592"/>
    </source>
</evidence>
<dbReference type="STRING" id="910964.GEAM_0285"/>
<dbReference type="FunFam" id="3.90.79.10:FF:000014">
    <property type="entry name" value="8-oxo-dGTP diphosphatase MutT"/>
    <property type="match status" value="1"/>
</dbReference>
<dbReference type="InterPro" id="IPR047127">
    <property type="entry name" value="MutT-like"/>
</dbReference>
<dbReference type="PANTHER" id="PTHR47707:SF1">
    <property type="entry name" value="NUDIX HYDROLASE FAMILY PROTEIN"/>
    <property type="match status" value="1"/>
</dbReference>
<dbReference type="CDD" id="cd03425">
    <property type="entry name" value="NUDIX_MutT_NudA_like"/>
    <property type="match status" value="1"/>
</dbReference>
<evidence type="ECO:0000256" key="8">
    <source>
        <dbReference type="ARBA" id="ARBA00022842"/>
    </source>
</evidence>
<dbReference type="PRINTS" id="PR01401">
    <property type="entry name" value="MUTATORMUTT"/>
</dbReference>
<dbReference type="PRINTS" id="PR00502">
    <property type="entry name" value="NUDIXFAMILY"/>
</dbReference>
<dbReference type="GO" id="GO:0046872">
    <property type="term" value="F:metal ion binding"/>
    <property type="evidence" value="ECO:0007669"/>
    <property type="project" value="UniProtKB-KW"/>
</dbReference>
<evidence type="ECO:0000256" key="3">
    <source>
        <dbReference type="ARBA" id="ARBA00022457"/>
    </source>
</evidence>
<keyword evidence="8 18" id="KW-0460">Magnesium</keyword>
<dbReference type="InterPro" id="IPR000086">
    <property type="entry name" value="NUDIX_hydrolase_dom"/>
</dbReference>